<evidence type="ECO:0000259" key="1">
    <source>
        <dbReference type="SMART" id="SM00852"/>
    </source>
</evidence>
<dbReference type="CDD" id="cd00885">
    <property type="entry name" value="cinA"/>
    <property type="match status" value="1"/>
</dbReference>
<dbReference type="InterPro" id="IPR050101">
    <property type="entry name" value="CinA"/>
</dbReference>
<dbReference type="Pfam" id="PF00994">
    <property type="entry name" value="MoCF_biosynth"/>
    <property type="match status" value="1"/>
</dbReference>
<reference evidence="2" key="1">
    <citation type="journal article" date="2014" name="Int. J. Syst. Evol. Microbiol.">
        <title>Complete genome sequence of Corynebacterium casei LMG S-19264T (=DSM 44701T), isolated from a smear-ripened cheese.</title>
        <authorList>
            <consortium name="US DOE Joint Genome Institute (JGI-PGF)"/>
            <person name="Walter F."/>
            <person name="Albersmeier A."/>
            <person name="Kalinowski J."/>
            <person name="Ruckert C."/>
        </authorList>
    </citation>
    <scope>NUCLEOTIDE SEQUENCE</scope>
    <source>
        <strain evidence="2">JCM 4633</strain>
    </source>
</reference>
<name>A0A918TZ84_STRCJ</name>
<dbReference type="SMART" id="SM00852">
    <property type="entry name" value="MoCF_biosynth"/>
    <property type="match status" value="1"/>
</dbReference>
<dbReference type="InterPro" id="IPR036425">
    <property type="entry name" value="MoaB/Mog-like_dom_sf"/>
</dbReference>
<dbReference type="RefSeq" id="WP_190112738.1">
    <property type="nucleotide sequence ID" value="NZ_BMVB01000029.1"/>
</dbReference>
<accession>A0A918TZ84</accession>
<dbReference type="InterPro" id="IPR001453">
    <property type="entry name" value="MoaB/Mog_dom"/>
</dbReference>
<reference evidence="2" key="2">
    <citation type="submission" date="2020-09" db="EMBL/GenBank/DDBJ databases">
        <authorList>
            <person name="Sun Q."/>
            <person name="Ohkuma M."/>
        </authorList>
    </citation>
    <scope>NUCLEOTIDE SEQUENCE</scope>
    <source>
        <strain evidence="2">JCM 4633</strain>
    </source>
</reference>
<dbReference type="PANTHER" id="PTHR13939">
    <property type="entry name" value="NICOTINAMIDE-NUCLEOTIDE AMIDOHYDROLASE PNCC"/>
    <property type="match status" value="1"/>
</dbReference>
<dbReference type="Gene3D" id="3.40.980.10">
    <property type="entry name" value="MoaB/Mog-like domain"/>
    <property type="match status" value="1"/>
</dbReference>
<comment type="caution">
    <text evidence="2">The sequence shown here is derived from an EMBL/GenBank/DDBJ whole genome shotgun (WGS) entry which is preliminary data.</text>
</comment>
<gene>
    <name evidence="2" type="ORF">GCM10010507_56290</name>
</gene>
<dbReference type="Proteomes" id="UP000646244">
    <property type="component" value="Unassembled WGS sequence"/>
</dbReference>
<evidence type="ECO:0000313" key="2">
    <source>
        <dbReference type="EMBL" id="GHC70244.1"/>
    </source>
</evidence>
<feature type="domain" description="MoaB/Mog" evidence="1">
    <location>
        <begin position="17"/>
        <end position="183"/>
    </location>
</feature>
<organism evidence="2 3">
    <name type="scientific">Streptomyces cinnamoneus</name>
    <name type="common">Streptoverticillium cinnamoneum</name>
    <dbReference type="NCBI Taxonomy" id="53446"/>
    <lineage>
        <taxon>Bacteria</taxon>
        <taxon>Bacillati</taxon>
        <taxon>Actinomycetota</taxon>
        <taxon>Actinomycetes</taxon>
        <taxon>Kitasatosporales</taxon>
        <taxon>Streptomycetaceae</taxon>
        <taxon>Streptomyces</taxon>
        <taxon>Streptomyces cinnamoneus group</taxon>
    </lineage>
</organism>
<evidence type="ECO:0000313" key="3">
    <source>
        <dbReference type="Proteomes" id="UP000646244"/>
    </source>
</evidence>
<sequence>MSIEEIVPAPVPEPTAAVLTVGDELLSGEVADTNSAAASIALRGRGYRVAEHRTVGDSLGAVSAAVRSLLHADAVVVIGGLGPTSDDVTRFGLADALGRELEHRAEAWDAVVERLTRFGLAVHESNRRQALFPVGSELLPNANGTAWGALLTAGDTRVVLLPGPPKECRPMLTDALDRFAAAARPTDRARWRTLGLIEGDVAAAVDEAVAGSGTGVTPSYRWHYPFVDIGLSCPPGAHPALEAHIDGILDGHVVSRAGRTAFEELALAAEDAALTLDDRLTEGLLAERLGRLVAPAPTGAGTPVEVDAWAEEPGPDAAQQHAGTWDLRCAVRTAAGSRAFALTVPRRGPEVLEYAAEFVAWSVLRALRAPAPHPARTPS</sequence>
<dbReference type="SUPFAM" id="SSF53218">
    <property type="entry name" value="Molybdenum cofactor biosynthesis proteins"/>
    <property type="match status" value="1"/>
</dbReference>
<proteinExistence type="predicted"/>
<dbReference type="PANTHER" id="PTHR13939:SF0">
    <property type="entry name" value="NMN AMIDOHYDROLASE-LIKE PROTEIN YFAY"/>
    <property type="match status" value="1"/>
</dbReference>
<dbReference type="EMBL" id="BMVB01000029">
    <property type="protein sequence ID" value="GHC70244.1"/>
    <property type="molecule type" value="Genomic_DNA"/>
</dbReference>
<dbReference type="AlphaFoldDB" id="A0A918TZ84"/>
<protein>
    <recommendedName>
        <fullName evidence="1">MoaB/Mog domain-containing protein</fullName>
    </recommendedName>
</protein>